<dbReference type="GO" id="GO:1903457">
    <property type="term" value="P:lactate catabolic process"/>
    <property type="evidence" value="ECO:0007669"/>
    <property type="project" value="TreeGrafter"/>
</dbReference>
<dbReference type="InterPro" id="IPR016166">
    <property type="entry name" value="FAD-bd_PCMH"/>
</dbReference>
<keyword evidence="4 6" id="KW-0560">Oxidoreductase</keyword>
<dbReference type="AlphaFoldDB" id="A0A7W9U040"/>
<evidence type="ECO:0000256" key="3">
    <source>
        <dbReference type="ARBA" id="ARBA00022827"/>
    </source>
</evidence>
<dbReference type="RefSeq" id="WP_183726989.1">
    <property type="nucleotide sequence ID" value="NZ_JACHBW010000013.1"/>
</dbReference>
<keyword evidence="7" id="KW-1185">Reference proteome</keyword>
<evidence type="ECO:0000256" key="2">
    <source>
        <dbReference type="ARBA" id="ARBA00022630"/>
    </source>
</evidence>
<dbReference type="InterPro" id="IPR006094">
    <property type="entry name" value="Oxid_FAD_bind_N"/>
</dbReference>
<dbReference type="Pfam" id="PF01565">
    <property type="entry name" value="FAD_binding_4"/>
    <property type="match status" value="1"/>
</dbReference>
<dbReference type="GO" id="GO:0071949">
    <property type="term" value="F:FAD binding"/>
    <property type="evidence" value="ECO:0007669"/>
    <property type="project" value="InterPro"/>
</dbReference>
<proteinExistence type="predicted"/>
<dbReference type="GO" id="GO:0018695">
    <property type="term" value="F:4-cresol dehydrogenase (hydroxylating) activity"/>
    <property type="evidence" value="ECO:0007669"/>
    <property type="project" value="UniProtKB-EC"/>
</dbReference>
<comment type="cofactor">
    <cofactor evidence="1">
        <name>FAD</name>
        <dbReference type="ChEBI" id="CHEBI:57692"/>
    </cofactor>
</comment>
<dbReference type="SUPFAM" id="SSF55103">
    <property type="entry name" value="FAD-linked oxidases, C-terminal domain"/>
    <property type="match status" value="1"/>
</dbReference>
<dbReference type="InterPro" id="IPR016169">
    <property type="entry name" value="FAD-bd_PCMH_sub2"/>
</dbReference>
<dbReference type="InterPro" id="IPR016170">
    <property type="entry name" value="Cytok_DH_C_sf"/>
</dbReference>
<keyword evidence="3" id="KW-0274">FAD</keyword>
<dbReference type="Proteomes" id="UP000571554">
    <property type="component" value="Unassembled WGS sequence"/>
</dbReference>
<dbReference type="GO" id="GO:0008720">
    <property type="term" value="F:D-lactate dehydrogenase (NAD+) activity"/>
    <property type="evidence" value="ECO:0007669"/>
    <property type="project" value="TreeGrafter"/>
</dbReference>
<evidence type="ECO:0000313" key="6">
    <source>
        <dbReference type="EMBL" id="MBB6104602.1"/>
    </source>
</evidence>
<dbReference type="Gene3D" id="3.40.462.10">
    <property type="entry name" value="FAD-linked oxidases, C-terminal domain"/>
    <property type="match status" value="1"/>
</dbReference>
<dbReference type="InterPro" id="IPR004113">
    <property type="entry name" value="FAD-bd_oxidored_4_C"/>
</dbReference>
<gene>
    <name evidence="6" type="ORF">F4827_004461</name>
</gene>
<name>A0A7W9U040_9BURK</name>
<dbReference type="InterPro" id="IPR016164">
    <property type="entry name" value="FAD-linked_Oxase-like_C"/>
</dbReference>
<dbReference type="Gene3D" id="1.10.45.10">
    <property type="entry name" value="Vanillyl-alcohol Oxidase, Chain A, domain 4"/>
    <property type="match status" value="1"/>
</dbReference>
<accession>A0A7W9U040</accession>
<keyword evidence="2" id="KW-0285">Flavoprotein</keyword>
<dbReference type="EC" id="1.17.9.1" evidence="6"/>
<evidence type="ECO:0000256" key="1">
    <source>
        <dbReference type="ARBA" id="ARBA00001974"/>
    </source>
</evidence>
<dbReference type="SUPFAM" id="SSF56176">
    <property type="entry name" value="FAD-binding/transporter-associated domain-like"/>
    <property type="match status" value="1"/>
</dbReference>
<organism evidence="6 7">
    <name type="scientific">Paraburkholderia bannensis</name>
    <dbReference type="NCBI Taxonomy" id="765414"/>
    <lineage>
        <taxon>Bacteria</taxon>
        <taxon>Pseudomonadati</taxon>
        <taxon>Pseudomonadota</taxon>
        <taxon>Betaproteobacteria</taxon>
        <taxon>Burkholderiales</taxon>
        <taxon>Burkholderiaceae</taxon>
        <taxon>Paraburkholderia</taxon>
    </lineage>
</organism>
<feature type="domain" description="FAD-binding PCMH-type" evidence="5">
    <location>
        <begin position="53"/>
        <end position="243"/>
    </location>
</feature>
<dbReference type="InterPro" id="IPR036318">
    <property type="entry name" value="FAD-bd_PCMH-like_sf"/>
</dbReference>
<dbReference type="PANTHER" id="PTHR11748:SF114">
    <property type="entry name" value="ARYL-ALCOHOL OXIDASE VANILLYL-ALCOHOL OXIDASE (AFU_ORTHOLOGUE AFUA_3G09500)-RELATED"/>
    <property type="match status" value="1"/>
</dbReference>
<dbReference type="GO" id="GO:0004458">
    <property type="term" value="F:D-lactate dehydrogenase (cytochrome) activity"/>
    <property type="evidence" value="ECO:0007669"/>
    <property type="project" value="TreeGrafter"/>
</dbReference>
<comment type="caution">
    <text evidence="6">The sequence shown here is derived from an EMBL/GenBank/DDBJ whole genome shotgun (WGS) entry which is preliminary data.</text>
</comment>
<evidence type="ECO:0000259" key="5">
    <source>
        <dbReference type="PROSITE" id="PS51387"/>
    </source>
</evidence>
<dbReference type="Gene3D" id="3.30.465.10">
    <property type="match status" value="1"/>
</dbReference>
<sequence length="532" mass="57289">MSTDPVLPPGMSAARFARALAAFEAIVGAPNVCRGGAALAPYFDPFAPVADARAFAPSAALLPAGIDEIRAILRVANAARVPLWTVSTGRNFAYGGAAPRLAGSVVLDLQRLNRILAVDENLAWALVEPGVSYFDLYAYLREHGLKLWVDPPAAGWGSVIGNTLERGFGYTAYGDHAAAQCGMEVVLANGEVVRTGMGALDAGTLALSSWPLYRAGYGPSFDALFTQSNYGIVTKMGLWLMPAPPAYVIGEIQFAHEDDLGVIVDTLRTLQLRGTIVQHAVIEGAIRRAAGIDPRTRWYAGDAPMPEAAIAAMQRDLGIGRWNLHYALYGEPAVIDAQQRIVERAFAPVADSRAMAKRYTGNEEPQGGGDRNMAGIPTMSAFRMLDWRGGEGAHVDFSPLCPADGRDAWRQYSLVKARAAEYGFDYYGGFTAAGRALHHVFAAIFVRTDARQATRAGDLLRALMSDARAAGYGVYRSHLLYMDYAAAQYDFNDGALLRLAQTVKDALDPQGVLAPGKQGVWPAAWRDRRGYT</sequence>
<dbReference type="InterPro" id="IPR016171">
    <property type="entry name" value="Vanillyl_alc_oxidase_C-sub2"/>
</dbReference>
<dbReference type="PROSITE" id="PS51387">
    <property type="entry name" value="FAD_PCMH"/>
    <property type="match status" value="1"/>
</dbReference>
<dbReference type="Gene3D" id="3.30.43.10">
    <property type="entry name" value="Uridine Diphospho-n-acetylenolpyruvylglucosamine Reductase, domain 2"/>
    <property type="match status" value="1"/>
</dbReference>
<dbReference type="PANTHER" id="PTHR11748">
    <property type="entry name" value="D-LACTATE DEHYDROGENASE"/>
    <property type="match status" value="1"/>
</dbReference>
<evidence type="ECO:0000313" key="7">
    <source>
        <dbReference type="Proteomes" id="UP000571554"/>
    </source>
</evidence>
<dbReference type="Pfam" id="PF02913">
    <property type="entry name" value="FAD-oxidase_C"/>
    <property type="match status" value="1"/>
</dbReference>
<reference evidence="6 7" key="1">
    <citation type="submission" date="2020-08" db="EMBL/GenBank/DDBJ databases">
        <title>Above-ground endophytic microbial communities from plants in different locations in the United States.</title>
        <authorList>
            <person name="Frank C."/>
        </authorList>
    </citation>
    <scope>NUCLEOTIDE SEQUENCE [LARGE SCALE GENOMIC DNA]</scope>
    <source>
        <strain evidence="6 7">WP4_2_2</strain>
    </source>
</reference>
<dbReference type="EMBL" id="JACHBW010000013">
    <property type="protein sequence ID" value="MBB6104602.1"/>
    <property type="molecule type" value="Genomic_DNA"/>
</dbReference>
<dbReference type="InterPro" id="IPR016167">
    <property type="entry name" value="FAD-bd_PCMH_sub1"/>
</dbReference>
<evidence type="ECO:0000256" key="4">
    <source>
        <dbReference type="ARBA" id="ARBA00023002"/>
    </source>
</evidence>
<protein>
    <submittedName>
        <fullName evidence="6">4-cresol dehydrogenase (Hydroxylating)</fullName>
        <ecNumber evidence="6">1.17.9.1</ecNumber>
    </submittedName>
</protein>